<organism evidence="2 3">
    <name type="scientific">Cuscuta australis</name>
    <dbReference type="NCBI Taxonomy" id="267555"/>
    <lineage>
        <taxon>Eukaryota</taxon>
        <taxon>Viridiplantae</taxon>
        <taxon>Streptophyta</taxon>
        <taxon>Embryophyta</taxon>
        <taxon>Tracheophyta</taxon>
        <taxon>Spermatophyta</taxon>
        <taxon>Magnoliopsida</taxon>
        <taxon>eudicotyledons</taxon>
        <taxon>Gunneridae</taxon>
        <taxon>Pentapetalae</taxon>
        <taxon>asterids</taxon>
        <taxon>lamiids</taxon>
        <taxon>Solanales</taxon>
        <taxon>Convolvulaceae</taxon>
        <taxon>Cuscuteae</taxon>
        <taxon>Cuscuta</taxon>
        <taxon>Cuscuta subgen. Grammica</taxon>
        <taxon>Cuscuta sect. Cleistogrammica</taxon>
    </lineage>
</organism>
<dbReference type="InterPro" id="IPR037813">
    <property type="entry name" value="TAF2"/>
</dbReference>
<dbReference type="GO" id="GO:0016251">
    <property type="term" value="F:RNA polymerase II general transcription initiation factor activity"/>
    <property type="evidence" value="ECO:0007669"/>
    <property type="project" value="TreeGrafter"/>
</dbReference>
<dbReference type="PANTHER" id="PTHR15137">
    <property type="entry name" value="TRANSCRIPTION INITIATION FACTOR TFIID"/>
    <property type="match status" value="1"/>
</dbReference>
<dbReference type="Proteomes" id="UP000249390">
    <property type="component" value="Unassembled WGS sequence"/>
</dbReference>
<dbReference type="GO" id="GO:0000976">
    <property type="term" value="F:transcription cis-regulatory region binding"/>
    <property type="evidence" value="ECO:0007669"/>
    <property type="project" value="TreeGrafter"/>
</dbReference>
<evidence type="ECO:0000313" key="2">
    <source>
        <dbReference type="EMBL" id="RAL37860.1"/>
    </source>
</evidence>
<dbReference type="EMBL" id="NQVE01000215">
    <property type="protein sequence ID" value="RAL37860.1"/>
    <property type="molecule type" value="Genomic_DNA"/>
</dbReference>
<feature type="compositionally biased region" description="Basic and acidic residues" evidence="1">
    <location>
        <begin position="576"/>
        <end position="590"/>
    </location>
</feature>
<feature type="region of interest" description="Disordered" evidence="1">
    <location>
        <begin position="556"/>
        <end position="590"/>
    </location>
</feature>
<dbReference type="GO" id="GO:0006367">
    <property type="term" value="P:transcription initiation at RNA polymerase II promoter"/>
    <property type="evidence" value="ECO:0007669"/>
    <property type="project" value="TreeGrafter"/>
</dbReference>
<evidence type="ECO:0000313" key="3">
    <source>
        <dbReference type="Proteomes" id="UP000249390"/>
    </source>
</evidence>
<sequence>MPSYNGILTISVIRSLTKIAVKLSEFVPLDCVVGLIEPFRTSKATWQVRVEASRSLLDLEFQCKGIEAALSLFIKYLREESSLRGQVKLGVHAMRLCQVRNESDYYQEVKSETLVALLRLLESPISFNNVYLRHYLFCILQVLARRTPTLHGLPRDESMGHAKTCNELKNIFAALVKQSKASHSPMDEFVVRHDDPIALEVPPEVGGPALCNGLGNDIRVMPKEVDDLCPEITKDGRCAQPDDIVAENVDPQPNDIVIAENVDSRPDDIVIPERLTAEPDDIVILEKVDAFPINSLQMPSMGNVPQGDLLVADKHSLAIEVPIAGGGCVQQQDLPPSSENPFLPDINEHIKLEETLFHKDAHVIECSREESVLETDKCDKVYTGILQDDSQNVDTSRQHEAISAGLRKKPILRIKVKNSTISSRALNPNKETLAKSHDGLHGIDHGASSSMSVGATQGKVLELANANNQNTQDYSCHDVGSRVTASIGSVKVATDGDEAMKELQCTAESSKVSLQNPPDDHMHIGISRDVVDMDGHKFASLQSLSCSRPDVYCSLPDTSDHHTYGNKGKHKKRHRDEKSGKEHKNKLDDPEYLERKRLKKMKRKEKKMAKLLNDRAQPSSSVEIQTNIAKSLKDDVLVDLTQREDETTFRVATVGHPSNPVASNLYTGITDLRKEDAAVQLTMSESSGQKLGTNRAGTTVNAAKDSVAPPAPASSSHKIKIRLKSRTLGKL</sequence>
<dbReference type="GO" id="GO:0005669">
    <property type="term" value="C:transcription factor TFIID complex"/>
    <property type="evidence" value="ECO:0007669"/>
    <property type="project" value="InterPro"/>
</dbReference>
<reference evidence="2 3" key="1">
    <citation type="submission" date="2018-06" db="EMBL/GenBank/DDBJ databases">
        <title>The Genome of Cuscuta australis (Dodder) Provides Insight into the Evolution of Plant Parasitism.</title>
        <authorList>
            <person name="Liu H."/>
        </authorList>
    </citation>
    <scope>NUCLEOTIDE SEQUENCE [LARGE SCALE GENOMIC DNA]</scope>
    <source>
        <strain evidence="3">cv. Yunnan</strain>
        <tissue evidence="2">Vines</tissue>
    </source>
</reference>
<dbReference type="AlphaFoldDB" id="A0A328CYW6"/>
<accession>A0A328CYW6</accession>
<name>A0A328CYW6_9ASTE</name>
<dbReference type="PANTHER" id="PTHR15137:SF9">
    <property type="entry name" value="TRANSCRIPTION INITIATION FACTOR TFIID SUBUNIT 2"/>
    <property type="match status" value="1"/>
</dbReference>
<keyword evidence="3" id="KW-1185">Reference proteome</keyword>
<protein>
    <submittedName>
        <fullName evidence="2">Uncharacterized protein</fullName>
    </submittedName>
</protein>
<gene>
    <name evidence="2" type="ORF">DM860_000554</name>
</gene>
<proteinExistence type="predicted"/>
<evidence type="ECO:0000256" key="1">
    <source>
        <dbReference type="SAM" id="MobiDB-lite"/>
    </source>
</evidence>
<comment type="caution">
    <text evidence="2">The sequence shown here is derived from an EMBL/GenBank/DDBJ whole genome shotgun (WGS) entry which is preliminary data.</text>
</comment>
<dbReference type="GO" id="GO:0003682">
    <property type="term" value="F:chromatin binding"/>
    <property type="evidence" value="ECO:0007669"/>
    <property type="project" value="TreeGrafter"/>
</dbReference>